<gene>
    <name evidence="1" type="ORF">G9Q37_06225</name>
</gene>
<dbReference type="AlphaFoldDB" id="A0A6G8IEZ7"/>
<evidence type="ECO:0008006" key="3">
    <source>
        <dbReference type="Google" id="ProtNLM"/>
    </source>
</evidence>
<dbReference type="InterPro" id="IPR011856">
    <property type="entry name" value="tRNA_endonuc-like_dom_sf"/>
</dbReference>
<dbReference type="RefSeq" id="WP_166226083.1">
    <property type="nucleotide sequence ID" value="NZ_CP049989.1"/>
</dbReference>
<reference evidence="1 2" key="1">
    <citation type="submission" date="2020-03" db="EMBL/GenBank/DDBJ databases">
        <title>Hydrogenophaga sp. nov. isolated from cyanobacterial mat.</title>
        <authorList>
            <person name="Thorat V."/>
            <person name="Kirdat K."/>
            <person name="Tiwarekar B."/>
            <person name="Costa E.D."/>
            <person name="Yadav A."/>
        </authorList>
    </citation>
    <scope>NUCLEOTIDE SEQUENCE [LARGE SCALE GENOMIC DNA]</scope>
    <source>
        <strain evidence="1 2">BA0156</strain>
    </source>
</reference>
<organism evidence="1 2">
    <name type="scientific">Hydrogenophaga crocea</name>
    <dbReference type="NCBI Taxonomy" id="2716225"/>
    <lineage>
        <taxon>Bacteria</taxon>
        <taxon>Pseudomonadati</taxon>
        <taxon>Pseudomonadota</taxon>
        <taxon>Betaproteobacteria</taxon>
        <taxon>Burkholderiales</taxon>
        <taxon>Comamonadaceae</taxon>
        <taxon>Hydrogenophaga</taxon>
    </lineage>
</organism>
<dbReference type="Gene3D" id="3.40.1350.10">
    <property type="match status" value="1"/>
</dbReference>
<name>A0A6G8IEZ7_9BURK</name>
<protein>
    <recommendedName>
        <fullName evidence="3">PD(D/E)XK endonuclease domain-containing protein</fullName>
    </recommendedName>
</protein>
<proteinExistence type="predicted"/>
<evidence type="ECO:0000313" key="2">
    <source>
        <dbReference type="Proteomes" id="UP000503162"/>
    </source>
</evidence>
<dbReference type="Proteomes" id="UP000503162">
    <property type="component" value="Chromosome"/>
</dbReference>
<sequence length="155" mass="17171">MTDQNETVGEASQQPSRLGPQITGNVGLYYCCYRLSLMGWNVMPTARNARGVDLIAYDHDASRMISIQVKALSARAAVPLGTSLDKVMGQYWVIINRVATAPTVFILEPAEVKALAKSNVKDGKTTYWLDPPMYEQAQFREAWHRIGQAKPASPQ</sequence>
<keyword evidence="2" id="KW-1185">Reference proteome</keyword>
<dbReference type="EMBL" id="CP049989">
    <property type="protein sequence ID" value="QIM51767.1"/>
    <property type="molecule type" value="Genomic_DNA"/>
</dbReference>
<dbReference type="KEGG" id="hcz:G9Q37_06225"/>
<dbReference type="GO" id="GO:0003676">
    <property type="term" value="F:nucleic acid binding"/>
    <property type="evidence" value="ECO:0007669"/>
    <property type="project" value="InterPro"/>
</dbReference>
<evidence type="ECO:0000313" key="1">
    <source>
        <dbReference type="EMBL" id="QIM51767.1"/>
    </source>
</evidence>
<accession>A0A6G8IEZ7</accession>